<dbReference type="Proteomes" id="UP001642260">
    <property type="component" value="Unassembled WGS sequence"/>
</dbReference>
<dbReference type="PANTHER" id="PTHR47165:SF4">
    <property type="entry name" value="OS03G0429900 PROTEIN"/>
    <property type="match status" value="1"/>
</dbReference>
<proteinExistence type="predicted"/>
<reference evidence="2 3" key="1">
    <citation type="submission" date="2022-03" db="EMBL/GenBank/DDBJ databases">
        <authorList>
            <person name="Macdonald S."/>
            <person name="Ahmed S."/>
            <person name="Newling K."/>
        </authorList>
    </citation>
    <scope>NUCLEOTIDE SEQUENCE [LARGE SCALE GENOMIC DNA]</scope>
</reference>
<keyword evidence="3" id="KW-1185">Reference proteome</keyword>
<feature type="domain" description="Replication protein A 70 kDa DNA-binding subunit B/D first OB fold" evidence="1">
    <location>
        <begin position="5"/>
        <end position="112"/>
    </location>
</feature>
<organism evidence="2 3">
    <name type="scientific">Eruca vesicaria subsp. sativa</name>
    <name type="common">Garden rocket</name>
    <name type="synonym">Eruca sativa</name>
    <dbReference type="NCBI Taxonomy" id="29727"/>
    <lineage>
        <taxon>Eukaryota</taxon>
        <taxon>Viridiplantae</taxon>
        <taxon>Streptophyta</taxon>
        <taxon>Embryophyta</taxon>
        <taxon>Tracheophyta</taxon>
        <taxon>Spermatophyta</taxon>
        <taxon>Magnoliopsida</taxon>
        <taxon>eudicotyledons</taxon>
        <taxon>Gunneridae</taxon>
        <taxon>Pentapetalae</taxon>
        <taxon>rosids</taxon>
        <taxon>malvids</taxon>
        <taxon>Brassicales</taxon>
        <taxon>Brassicaceae</taxon>
        <taxon>Brassiceae</taxon>
        <taxon>Eruca</taxon>
    </lineage>
</organism>
<dbReference type="CDD" id="cd04480">
    <property type="entry name" value="RPA1_DBD_A_like"/>
    <property type="match status" value="1"/>
</dbReference>
<protein>
    <recommendedName>
        <fullName evidence="1">Replication protein A 70 kDa DNA-binding subunit B/D first OB fold domain-containing protein</fullName>
    </recommendedName>
</protein>
<dbReference type="Pfam" id="PF02721">
    <property type="entry name" value="DUF223"/>
    <property type="match status" value="1"/>
</dbReference>
<evidence type="ECO:0000259" key="1">
    <source>
        <dbReference type="Pfam" id="PF02721"/>
    </source>
</evidence>
<dbReference type="InterPro" id="IPR012340">
    <property type="entry name" value="NA-bd_OB-fold"/>
</dbReference>
<accession>A0ABC8K103</accession>
<comment type="caution">
    <text evidence="2">The sequence shown here is derived from an EMBL/GenBank/DDBJ whole genome shotgun (WGS) entry which is preliminary data.</text>
</comment>
<dbReference type="AlphaFoldDB" id="A0ABC8K103"/>
<gene>
    <name evidence="2" type="ORF">ERUC_LOCUS17237</name>
</gene>
<sequence length="146" mass="16580">MANSYTLLTDLKAGRCSNTAEVRLLRLWEARNGSRNSRRSGELMSIDMLFVDENTTMMQATIVAARQRRFRQFLKEGSVYSLTGFDVARSNTKYRLSDAAISIRFNDGTLLAKIESTDRTIPMEIFRFRPYNTILGLGNRGEDLPG</sequence>
<evidence type="ECO:0000313" key="3">
    <source>
        <dbReference type="Proteomes" id="UP001642260"/>
    </source>
</evidence>
<evidence type="ECO:0000313" key="2">
    <source>
        <dbReference type="EMBL" id="CAH8347879.1"/>
    </source>
</evidence>
<dbReference type="Gene3D" id="2.40.50.140">
    <property type="entry name" value="Nucleic acid-binding proteins"/>
    <property type="match status" value="1"/>
</dbReference>
<name>A0ABC8K103_ERUVS</name>
<dbReference type="InterPro" id="IPR003871">
    <property type="entry name" value="RFA1B/D_OB_1st"/>
</dbReference>
<dbReference type="PANTHER" id="PTHR47165">
    <property type="entry name" value="OS03G0429900 PROTEIN"/>
    <property type="match status" value="1"/>
</dbReference>
<dbReference type="EMBL" id="CAKOAT010158377">
    <property type="protein sequence ID" value="CAH8347879.1"/>
    <property type="molecule type" value="Genomic_DNA"/>
</dbReference>
<dbReference type="SUPFAM" id="SSF50249">
    <property type="entry name" value="Nucleic acid-binding proteins"/>
    <property type="match status" value="1"/>
</dbReference>